<evidence type="ECO:0000313" key="1">
    <source>
        <dbReference type="EMBL" id="ESO91520.1"/>
    </source>
</evidence>
<dbReference type="HOGENOM" id="CLU_2504271_0_0_1"/>
<accession>V4A8Z3</accession>
<dbReference type="KEGG" id="lgi:LOTGIDRAFT_145720"/>
<reference evidence="1 2" key="1">
    <citation type="journal article" date="2013" name="Nature">
        <title>Insights into bilaterian evolution from three spiralian genomes.</title>
        <authorList>
            <person name="Simakov O."/>
            <person name="Marletaz F."/>
            <person name="Cho S.J."/>
            <person name="Edsinger-Gonzales E."/>
            <person name="Havlak P."/>
            <person name="Hellsten U."/>
            <person name="Kuo D.H."/>
            <person name="Larsson T."/>
            <person name="Lv J."/>
            <person name="Arendt D."/>
            <person name="Savage R."/>
            <person name="Osoegawa K."/>
            <person name="de Jong P."/>
            <person name="Grimwood J."/>
            <person name="Chapman J.A."/>
            <person name="Shapiro H."/>
            <person name="Aerts A."/>
            <person name="Otillar R.P."/>
            <person name="Terry A.Y."/>
            <person name="Boore J.L."/>
            <person name="Grigoriev I.V."/>
            <person name="Lindberg D.R."/>
            <person name="Seaver E.C."/>
            <person name="Weisblat D.A."/>
            <person name="Putnam N.H."/>
            <person name="Rokhsar D.S."/>
        </authorList>
    </citation>
    <scope>NUCLEOTIDE SEQUENCE [LARGE SCALE GENOMIC DNA]</scope>
</reference>
<feature type="non-terminal residue" evidence="1">
    <location>
        <position position="1"/>
    </location>
</feature>
<dbReference type="AlphaFoldDB" id="V4A8Z3"/>
<dbReference type="STRING" id="225164.V4A8Z3"/>
<dbReference type="InterPro" id="IPR021109">
    <property type="entry name" value="Peptidase_aspartic_dom_sf"/>
</dbReference>
<dbReference type="CTD" id="20234999"/>
<dbReference type="Proteomes" id="UP000030746">
    <property type="component" value="Unassembled WGS sequence"/>
</dbReference>
<organism evidence="1 2">
    <name type="scientific">Lottia gigantea</name>
    <name type="common">Giant owl limpet</name>
    <dbReference type="NCBI Taxonomy" id="225164"/>
    <lineage>
        <taxon>Eukaryota</taxon>
        <taxon>Metazoa</taxon>
        <taxon>Spiralia</taxon>
        <taxon>Lophotrochozoa</taxon>
        <taxon>Mollusca</taxon>
        <taxon>Gastropoda</taxon>
        <taxon>Patellogastropoda</taxon>
        <taxon>Lottioidea</taxon>
        <taxon>Lottiidae</taxon>
        <taxon>Lottia</taxon>
    </lineage>
</organism>
<evidence type="ECO:0008006" key="3">
    <source>
        <dbReference type="Google" id="ProtNLM"/>
    </source>
</evidence>
<dbReference type="GeneID" id="20234999"/>
<protein>
    <recommendedName>
        <fullName evidence="3">Peptidase A2 domain-containing protein</fullName>
    </recommendedName>
</protein>
<gene>
    <name evidence="1" type="ORF">LOTGIDRAFT_145720</name>
</gene>
<dbReference type="RefSeq" id="XP_009057792.1">
    <property type="nucleotide sequence ID" value="XM_009059544.1"/>
</dbReference>
<dbReference type="SUPFAM" id="SSF50630">
    <property type="entry name" value="Acid proteases"/>
    <property type="match status" value="1"/>
</dbReference>
<keyword evidence="2" id="KW-1185">Reference proteome</keyword>
<sequence length="86" mass="10158">KVKVLLNGVPLRFIIDSGSSVDCMGRDSWEFLKTKEKELDIRWYSEKTDIKLYVYGSEEPLKVLGKFYDNVKLDEKQIKEVEWNLL</sequence>
<evidence type="ECO:0000313" key="2">
    <source>
        <dbReference type="Proteomes" id="UP000030746"/>
    </source>
</evidence>
<dbReference type="EMBL" id="KB202281">
    <property type="protein sequence ID" value="ESO91520.1"/>
    <property type="molecule type" value="Genomic_DNA"/>
</dbReference>
<name>V4A8Z3_LOTGI</name>
<proteinExistence type="predicted"/>
<dbReference type="OrthoDB" id="10068942at2759"/>